<dbReference type="Proteomes" id="UP001494588">
    <property type="component" value="Unassembled WGS sequence"/>
</dbReference>
<keyword evidence="2" id="KW-1185">Reference proteome</keyword>
<evidence type="ECO:0000313" key="1">
    <source>
        <dbReference type="EMBL" id="MEM5290444.1"/>
    </source>
</evidence>
<reference evidence="1 2" key="1">
    <citation type="submission" date="2024-01" db="EMBL/GenBank/DDBJ databases">
        <title>The diversity of rhizobia nodulating Mimosa spp. in eleven states of Brazil covering several biomes is determined by host plant, location, and edaphic factors.</title>
        <authorList>
            <person name="Rouws L."/>
            <person name="Barauna A."/>
            <person name="Beukes C."/>
            <person name="De Faria S.M."/>
            <person name="Gross E."/>
            <person name="Dos Reis Junior F.B."/>
            <person name="Simon M."/>
            <person name="Maluk M."/>
            <person name="Odee D.W."/>
            <person name="Kenicer G."/>
            <person name="Young J.P.W."/>
            <person name="Reis V.M."/>
            <person name="Zilli J."/>
            <person name="James E.K."/>
        </authorList>
    </citation>
    <scope>NUCLEOTIDE SEQUENCE [LARGE SCALE GENOMIC DNA]</scope>
    <source>
        <strain evidence="1 2">JPY77</strain>
    </source>
</reference>
<dbReference type="RefSeq" id="WP_201651942.1">
    <property type="nucleotide sequence ID" value="NZ_CAJHCS010000014.1"/>
</dbReference>
<organism evidence="1 2">
    <name type="scientific">Paraburkholderia sabiae</name>
    <dbReference type="NCBI Taxonomy" id="273251"/>
    <lineage>
        <taxon>Bacteria</taxon>
        <taxon>Pseudomonadati</taxon>
        <taxon>Pseudomonadota</taxon>
        <taxon>Betaproteobacteria</taxon>
        <taxon>Burkholderiales</taxon>
        <taxon>Burkholderiaceae</taxon>
        <taxon>Paraburkholderia</taxon>
    </lineage>
</organism>
<sequence>MSRIILFQRGESGGILIGANAVRAIPPFAAPVLAHLRAISDLLRASSTQTPEASQEMAGLTTKIANLAVERIEAAIGALDATDSLVYLTDDDGFVCGSTGAPPRPIHWPPVGGRETGPLEADELLAPDLVELLHRATGKGIKFPDFLEDPASAAKAVDVKLSKVSAANLQRLAPSRLAKLQDPVDRELVGFLHKVIEDGRFTQTWSAEPVAVSKALEVGLSDPAIDKLLGSSAIVGKVGDVANVSIEQGIVVGVVAVVLVVADQDPRFQNVVDRSGIEKF</sequence>
<name>A0ABU9QLX4_9BURK</name>
<comment type="caution">
    <text evidence="1">The sequence shown here is derived from an EMBL/GenBank/DDBJ whole genome shotgun (WGS) entry which is preliminary data.</text>
</comment>
<protein>
    <submittedName>
        <fullName evidence="1">Uncharacterized protein</fullName>
    </submittedName>
</protein>
<dbReference type="EMBL" id="JAZHGC010000036">
    <property type="protein sequence ID" value="MEM5290444.1"/>
    <property type="molecule type" value="Genomic_DNA"/>
</dbReference>
<gene>
    <name evidence="1" type="ORF">V4C55_32450</name>
</gene>
<accession>A0ABU9QLX4</accession>
<proteinExistence type="predicted"/>
<evidence type="ECO:0000313" key="2">
    <source>
        <dbReference type="Proteomes" id="UP001494588"/>
    </source>
</evidence>